<evidence type="ECO:0000313" key="6">
    <source>
        <dbReference type="EMBL" id="GAA2176227.1"/>
    </source>
</evidence>
<name>A0ABP5MNN5_9MICO</name>
<dbReference type="RefSeq" id="WP_344344818.1">
    <property type="nucleotide sequence ID" value="NZ_BAAAQT010000008.1"/>
</dbReference>
<dbReference type="Pfam" id="PF03466">
    <property type="entry name" value="LysR_substrate"/>
    <property type="match status" value="1"/>
</dbReference>
<feature type="domain" description="HTH lysR-type" evidence="5">
    <location>
        <begin position="6"/>
        <end position="63"/>
    </location>
</feature>
<evidence type="ECO:0000256" key="1">
    <source>
        <dbReference type="ARBA" id="ARBA00009437"/>
    </source>
</evidence>
<comment type="similarity">
    <text evidence="1">Belongs to the LysR transcriptional regulatory family.</text>
</comment>
<organism evidence="6 7">
    <name type="scientific">Agrococcus versicolor</name>
    <dbReference type="NCBI Taxonomy" id="501482"/>
    <lineage>
        <taxon>Bacteria</taxon>
        <taxon>Bacillati</taxon>
        <taxon>Actinomycetota</taxon>
        <taxon>Actinomycetes</taxon>
        <taxon>Micrococcales</taxon>
        <taxon>Microbacteriaceae</taxon>
        <taxon>Agrococcus</taxon>
    </lineage>
</organism>
<dbReference type="PROSITE" id="PS50931">
    <property type="entry name" value="HTH_LYSR"/>
    <property type="match status" value="1"/>
</dbReference>
<dbReference type="SUPFAM" id="SSF53850">
    <property type="entry name" value="Periplasmic binding protein-like II"/>
    <property type="match status" value="1"/>
</dbReference>
<accession>A0ABP5MNN5</accession>
<gene>
    <name evidence="6" type="ORF">GCM10009846_29170</name>
</gene>
<dbReference type="Proteomes" id="UP001501599">
    <property type="component" value="Unassembled WGS sequence"/>
</dbReference>
<proteinExistence type="inferred from homology"/>
<dbReference type="PANTHER" id="PTHR30346">
    <property type="entry name" value="TRANSCRIPTIONAL DUAL REGULATOR HCAR-RELATED"/>
    <property type="match status" value="1"/>
</dbReference>
<protein>
    <submittedName>
        <fullName evidence="6">LysR family transcriptional regulator</fullName>
    </submittedName>
</protein>
<dbReference type="InterPro" id="IPR036388">
    <property type="entry name" value="WH-like_DNA-bd_sf"/>
</dbReference>
<evidence type="ECO:0000256" key="2">
    <source>
        <dbReference type="ARBA" id="ARBA00023015"/>
    </source>
</evidence>
<dbReference type="InterPro" id="IPR000847">
    <property type="entry name" value="LysR_HTH_N"/>
</dbReference>
<dbReference type="Gene3D" id="1.10.10.10">
    <property type="entry name" value="Winged helix-like DNA-binding domain superfamily/Winged helix DNA-binding domain"/>
    <property type="match status" value="1"/>
</dbReference>
<keyword evidence="4" id="KW-0804">Transcription</keyword>
<keyword evidence="7" id="KW-1185">Reference proteome</keyword>
<dbReference type="EMBL" id="BAAAQT010000008">
    <property type="protein sequence ID" value="GAA2176227.1"/>
    <property type="molecule type" value="Genomic_DNA"/>
</dbReference>
<evidence type="ECO:0000259" key="5">
    <source>
        <dbReference type="PROSITE" id="PS50931"/>
    </source>
</evidence>
<dbReference type="CDD" id="cd08414">
    <property type="entry name" value="PBP2_LTTR_aromatics_like"/>
    <property type="match status" value="1"/>
</dbReference>
<dbReference type="InterPro" id="IPR005119">
    <property type="entry name" value="LysR_subst-bd"/>
</dbReference>
<evidence type="ECO:0000313" key="7">
    <source>
        <dbReference type="Proteomes" id="UP001501599"/>
    </source>
</evidence>
<reference evidence="7" key="1">
    <citation type="journal article" date="2019" name="Int. J. Syst. Evol. Microbiol.">
        <title>The Global Catalogue of Microorganisms (GCM) 10K type strain sequencing project: providing services to taxonomists for standard genome sequencing and annotation.</title>
        <authorList>
            <consortium name="The Broad Institute Genomics Platform"/>
            <consortium name="The Broad Institute Genome Sequencing Center for Infectious Disease"/>
            <person name="Wu L."/>
            <person name="Ma J."/>
        </authorList>
    </citation>
    <scope>NUCLEOTIDE SEQUENCE [LARGE SCALE GENOMIC DNA]</scope>
    <source>
        <strain evidence="7">JCM 16026</strain>
    </source>
</reference>
<evidence type="ECO:0000256" key="3">
    <source>
        <dbReference type="ARBA" id="ARBA00023125"/>
    </source>
</evidence>
<dbReference type="PANTHER" id="PTHR30346:SF0">
    <property type="entry name" value="HCA OPERON TRANSCRIPTIONAL ACTIVATOR HCAR"/>
    <property type="match status" value="1"/>
</dbReference>
<keyword evidence="3" id="KW-0238">DNA-binding</keyword>
<dbReference type="InterPro" id="IPR036390">
    <property type="entry name" value="WH_DNA-bd_sf"/>
</dbReference>
<comment type="caution">
    <text evidence="6">The sequence shown here is derived from an EMBL/GenBank/DDBJ whole genome shotgun (WGS) entry which is preliminary data.</text>
</comment>
<sequence length="310" mass="33879">MARHDITLRLLRYFDVLGSELNYRRAAERLFISQPALSAAIRQLEGHAGGRLFDRDTHSVSLTPLGREWLPLVRAALHGVDDAIDALATLVDDEHVRIGYLIGTGADLLFQLLEHADRAFPGLTIETVEHDFSDPSAGLAGGTSDIALLRPPIDVDAVEMVTVAEESWVACLPRTHRLAERTELTIDELLDEPIVVAPASAGPWRDYWMAADARRGRPANVVAEAATYEAETTLVARGVGISFTTSSLARLYDRPGIRFVPIVDRPVSLTALAWRRGRLSTSARLLLQHMLSTLTSDDGPSTPGPRAPSR</sequence>
<dbReference type="SUPFAM" id="SSF46785">
    <property type="entry name" value="Winged helix' DNA-binding domain"/>
    <property type="match status" value="1"/>
</dbReference>
<dbReference type="Gene3D" id="3.40.190.10">
    <property type="entry name" value="Periplasmic binding protein-like II"/>
    <property type="match status" value="2"/>
</dbReference>
<evidence type="ECO:0000256" key="4">
    <source>
        <dbReference type="ARBA" id="ARBA00023163"/>
    </source>
</evidence>
<dbReference type="PRINTS" id="PR00039">
    <property type="entry name" value="HTHLYSR"/>
</dbReference>
<keyword evidence="2" id="KW-0805">Transcription regulation</keyword>
<dbReference type="Pfam" id="PF00126">
    <property type="entry name" value="HTH_1"/>
    <property type="match status" value="1"/>
</dbReference>